<dbReference type="RefSeq" id="WP_077974371.1">
    <property type="nucleotide sequence ID" value="NZ_MVFC01000058.1"/>
</dbReference>
<feature type="region of interest" description="Disordered" evidence="1">
    <location>
        <begin position="1"/>
        <end position="23"/>
    </location>
</feature>
<dbReference type="Proteomes" id="UP000190539">
    <property type="component" value="Unassembled WGS sequence"/>
</dbReference>
<sequence length="332" mass="35749">MTVEDTPSDFPPPEAATRPSTRPEVDFDLVARTTRFLGTAQEPAEPLSEMHVEAVIPVHWGVDGGLVAVHSDGTVATRPTGKVPPLHVLEAGACELLAHSSEYVHVPTRQPTAETIARGFLEMGRPVPDVVQALNARQAALLDNTPQVDAFTSDVLGLWSGWREPVSTALLGDWASPLFSSGSLAPMALDCLRTEARIIHRQLTPLSQRRVAGERLWSLDLRFGDDLTTYDLISGGPDPSEVLAGSLPDDPRVATVLAQLRPIEHAVAMAWANTRVTTWAEAAADVIALDPAQFTGCDPRALGERVRTKLIRLGKRHTERAAAAAAWKGRSA</sequence>
<evidence type="ECO:0000313" key="3">
    <source>
        <dbReference type="Proteomes" id="UP000190539"/>
    </source>
</evidence>
<organism evidence="2 3">
    <name type="scientific">Streptomyces tsukubensis</name>
    <dbReference type="NCBI Taxonomy" id="83656"/>
    <lineage>
        <taxon>Bacteria</taxon>
        <taxon>Bacillati</taxon>
        <taxon>Actinomycetota</taxon>
        <taxon>Actinomycetes</taxon>
        <taxon>Kitasatosporales</taxon>
        <taxon>Streptomycetaceae</taxon>
        <taxon>Streptomyces</taxon>
    </lineage>
</organism>
<dbReference type="AlphaFoldDB" id="A0A1V3ZZ01"/>
<comment type="caution">
    <text evidence="2">The sequence shown here is derived from an EMBL/GenBank/DDBJ whole genome shotgun (WGS) entry which is preliminary data.</text>
</comment>
<evidence type="ECO:0000256" key="1">
    <source>
        <dbReference type="SAM" id="MobiDB-lite"/>
    </source>
</evidence>
<reference evidence="2 3" key="1">
    <citation type="submission" date="2017-02" db="EMBL/GenBank/DDBJ databases">
        <title>Draft Genome Sequence of Streptomyces tsukubaensis F601, a Producer of the immunosuppressant tacrolimus FK506.</title>
        <authorList>
            <person name="Zong G."/>
            <person name="Zhong C."/>
            <person name="Fu J."/>
            <person name="Qin R."/>
            <person name="Cao G."/>
        </authorList>
    </citation>
    <scope>NUCLEOTIDE SEQUENCE [LARGE SCALE GENOMIC DNA]</scope>
    <source>
        <strain evidence="2 3">F601</strain>
    </source>
</reference>
<keyword evidence="3" id="KW-1185">Reference proteome</keyword>
<name>A0A1V3ZZ01_9ACTN</name>
<proteinExistence type="predicted"/>
<evidence type="ECO:0000313" key="2">
    <source>
        <dbReference type="EMBL" id="OON71449.1"/>
    </source>
</evidence>
<dbReference type="EMBL" id="MVFC01000058">
    <property type="protein sequence ID" value="OON71449.1"/>
    <property type="molecule type" value="Genomic_DNA"/>
</dbReference>
<protein>
    <submittedName>
        <fullName evidence="2">Uncharacterized protein</fullName>
    </submittedName>
</protein>
<gene>
    <name evidence="2" type="ORF">B1H18_33875</name>
</gene>
<accession>A0A1V3ZZ01</accession>